<evidence type="ECO:0000256" key="9">
    <source>
        <dbReference type="ARBA" id="ARBA00023136"/>
    </source>
</evidence>
<protein>
    <recommendedName>
        <fullName evidence="13">O-fucosyltransferase family protein</fullName>
    </recommendedName>
</protein>
<evidence type="ECO:0000256" key="3">
    <source>
        <dbReference type="ARBA" id="ARBA00007737"/>
    </source>
</evidence>
<evidence type="ECO:0000256" key="1">
    <source>
        <dbReference type="ARBA" id="ARBA00004606"/>
    </source>
</evidence>
<evidence type="ECO:0000256" key="4">
    <source>
        <dbReference type="ARBA" id="ARBA00022676"/>
    </source>
</evidence>
<dbReference type="CDD" id="cd11299">
    <property type="entry name" value="O-FucT_plant"/>
    <property type="match status" value="1"/>
</dbReference>
<evidence type="ECO:0000256" key="11">
    <source>
        <dbReference type="ARBA" id="ARBA00023253"/>
    </source>
</evidence>
<feature type="transmembrane region" description="Helical" evidence="14">
    <location>
        <begin position="559"/>
        <end position="580"/>
    </location>
</feature>
<keyword evidence="12" id="KW-0119">Carbohydrate metabolism</keyword>
<keyword evidence="7" id="KW-0735">Signal-anchor</keyword>
<evidence type="ECO:0000256" key="8">
    <source>
        <dbReference type="ARBA" id="ARBA00022989"/>
    </source>
</evidence>
<keyword evidence="10" id="KW-0325">Glycoprotein</keyword>
<dbReference type="InterPro" id="IPR019378">
    <property type="entry name" value="GDP-Fuc_O-FucTrfase"/>
</dbReference>
<keyword evidence="6 14" id="KW-0812">Transmembrane</keyword>
<dbReference type="GO" id="GO:0005737">
    <property type="term" value="C:cytoplasm"/>
    <property type="evidence" value="ECO:0007669"/>
    <property type="project" value="TreeGrafter"/>
</dbReference>
<feature type="transmembrane region" description="Helical" evidence="14">
    <location>
        <begin position="717"/>
        <end position="738"/>
    </location>
</feature>
<dbReference type="GO" id="GO:0016020">
    <property type="term" value="C:membrane"/>
    <property type="evidence" value="ECO:0007669"/>
    <property type="project" value="UniProtKB-SubCell"/>
</dbReference>
<evidence type="ECO:0000256" key="10">
    <source>
        <dbReference type="ARBA" id="ARBA00023180"/>
    </source>
</evidence>
<evidence type="ECO:0000256" key="12">
    <source>
        <dbReference type="ARBA" id="ARBA00023277"/>
    </source>
</evidence>
<accession>A0AAW0KHE3</accession>
<comment type="caution">
    <text evidence="15">The sequence shown here is derived from an EMBL/GenBank/DDBJ whole genome shotgun (WGS) entry which is preliminary data.</text>
</comment>
<evidence type="ECO:0000256" key="2">
    <source>
        <dbReference type="ARBA" id="ARBA00004881"/>
    </source>
</evidence>
<keyword evidence="16" id="KW-1185">Reference proteome</keyword>
<organism evidence="15 16">
    <name type="scientific">Quercus suber</name>
    <name type="common">Cork oak</name>
    <dbReference type="NCBI Taxonomy" id="58331"/>
    <lineage>
        <taxon>Eukaryota</taxon>
        <taxon>Viridiplantae</taxon>
        <taxon>Streptophyta</taxon>
        <taxon>Embryophyta</taxon>
        <taxon>Tracheophyta</taxon>
        <taxon>Spermatophyta</taxon>
        <taxon>Magnoliopsida</taxon>
        <taxon>eudicotyledons</taxon>
        <taxon>Gunneridae</taxon>
        <taxon>Pentapetalae</taxon>
        <taxon>rosids</taxon>
        <taxon>fabids</taxon>
        <taxon>Fagales</taxon>
        <taxon>Fagaceae</taxon>
        <taxon>Quercus</taxon>
    </lineage>
</organism>
<evidence type="ECO:0000256" key="5">
    <source>
        <dbReference type="ARBA" id="ARBA00022679"/>
    </source>
</evidence>
<proteinExistence type="inferred from homology"/>
<dbReference type="FunFam" id="3.40.50.11350:FF:000011">
    <property type="entry name" value="O-fucosyltransferase 28"/>
    <property type="match status" value="2"/>
</dbReference>
<dbReference type="GO" id="GO:0016757">
    <property type="term" value="F:glycosyltransferase activity"/>
    <property type="evidence" value="ECO:0007669"/>
    <property type="project" value="UniProtKB-KW"/>
</dbReference>
<comment type="subcellular location">
    <subcellularLocation>
        <location evidence="1">Membrane</location>
        <topology evidence="1">Single-pass type II membrane protein</topology>
    </subcellularLocation>
</comment>
<dbReference type="PANTHER" id="PTHR31741">
    <property type="entry name" value="OS02G0726500 PROTEIN-RELATED"/>
    <property type="match status" value="1"/>
</dbReference>
<dbReference type="InterPro" id="IPR024709">
    <property type="entry name" value="FucosylTrfase_pln"/>
</dbReference>
<dbReference type="Pfam" id="PF10250">
    <property type="entry name" value="O-FucT"/>
    <property type="match status" value="2"/>
</dbReference>
<evidence type="ECO:0000256" key="14">
    <source>
        <dbReference type="SAM" id="Phobius"/>
    </source>
</evidence>
<feature type="transmembrane region" description="Helical" evidence="14">
    <location>
        <begin position="80"/>
        <end position="101"/>
    </location>
</feature>
<evidence type="ECO:0000313" key="16">
    <source>
        <dbReference type="Proteomes" id="UP000237347"/>
    </source>
</evidence>
<gene>
    <name evidence="15" type="primary">OFUT34_2</name>
    <name evidence="15" type="ORF">CFP56_021373</name>
</gene>
<keyword evidence="11" id="KW-0294">Fucose metabolism</keyword>
<comment type="pathway">
    <text evidence="2">Glycan metabolism.</text>
</comment>
<keyword evidence="4" id="KW-0328">Glycosyltransferase</keyword>
<evidence type="ECO:0000256" key="6">
    <source>
        <dbReference type="ARBA" id="ARBA00022692"/>
    </source>
</evidence>
<evidence type="ECO:0000313" key="15">
    <source>
        <dbReference type="EMBL" id="KAK7837306.1"/>
    </source>
</evidence>
<dbReference type="AlphaFoldDB" id="A0AAW0KHE3"/>
<dbReference type="GO" id="GO:0006004">
    <property type="term" value="P:fucose metabolic process"/>
    <property type="evidence" value="ECO:0007669"/>
    <property type="project" value="UniProtKB-KW"/>
</dbReference>
<keyword evidence="9 14" id="KW-0472">Membrane</keyword>
<comment type="similarity">
    <text evidence="3">Belongs to the glycosyltransferase GT106 family.</text>
</comment>
<sequence length="1077" mass="123180">MDYNKNGFEDSEKEKEKEKPYGKINLRYMGVVKAEILKGMIIRGIKAEKLKSLIKEGMKAEKLKGTMMVARSSLAWLKLWAIRAMAMMLLWAIAMQLRAIAGMLSPRVFNTRLAYSLPPEISICLSVAAIHLKRCHLLSGVYDNNGYLMVSCNGGLNQMRAGICDMVAIARYMNVTLIVPELDNTSFWNDYRLANNGIPEEVQKLRCRVNYEALKFSPKIEEVAKKIVSILRERGPFLVLHLRYEMDMVAFSGCIEGCNEEEIEETTKMRYAYPWWKEKEIDSVKKRQAGLCPLTPEETTLALRALDIDRSIQVYIAAGQIYKGERRLATLREAFPNVVRKETLLDPSDLRPFQNHSNQMAAIDYYVAIESDIFVPTYGGNMAKVVEGHRRYLGFKKTILLDREVLVELIDQYNNGTLSWDEFSVSVKAAHADRMGNPIRRSEVPGKPKEEDYFYTNPQESFFRPYNLKSYQSVIKRRLEVARKKGLEEMDYNKVEFEESKVGEVKEKPRNMEVRRIGELKAENLKGLITGEKLKSLIMERIKAEKFKSWTVALSMARLNLWIIGVATILLLFGTCVVQLRTLSKTVTPRLFVSLSPHQVDVPPERVYESNGYLIVSTNGGLNQMRAGYQSVLKRRLEVARKKGLEEMDYNKVEFEESKVGEVKEKPRNMEVRRIGELKAENLKGLITGEKLKSLIMERIKAEKFKSWTVALSMARLNLWIIGVATILLLFGTCVVQLRTLSKTVTPRLFVSLSPHQVDVPPERVYESNGYLIVSTNGGLNQMRAGILPMIKRHGIMHFTKSDSRLANNGIAEEVQKLRCRVNYEALRFTTPIEEMGKKIVKLLRQKGPFLALHLRYEMDMLAFSGCTEGCNDTEINELTKMRYAYPWWKEKEIDSEKKRKFGGCPLTPEETALTLRALDIDPSIQIYIAAGNIYGGERRMAAIKKETLLPPSDLKPFRKHSNMMAALDYMVAIESDIFVPTYEGNMARVVEGHRRYLGFKTTIILDRGVIVNLIDEYKNGTMSWDEFSQAVKTGHADRMGSPTRRMEILGKPKEEDYFYTNPQECLPPFVKKSKSA</sequence>
<evidence type="ECO:0000256" key="13">
    <source>
        <dbReference type="ARBA" id="ARBA00030350"/>
    </source>
</evidence>
<reference evidence="15 16" key="1">
    <citation type="journal article" date="2018" name="Sci. Data">
        <title>The draft genome sequence of cork oak.</title>
        <authorList>
            <person name="Ramos A.M."/>
            <person name="Usie A."/>
            <person name="Barbosa P."/>
            <person name="Barros P.M."/>
            <person name="Capote T."/>
            <person name="Chaves I."/>
            <person name="Simoes F."/>
            <person name="Abreu I."/>
            <person name="Carrasquinho I."/>
            <person name="Faro C."/>
            <person name="Guimaraes J.B."/>
            <person name="Mendonca D."/>
            <person name="Nobrega F."/>
            <person name="Rodrigues L."/>
            <person name="Saibo N.J.M."/>
            <person name="Varela M.C."/>
            <person name="Egas C."/>
            <person name="Matos J."/>
            <person name="Miguel C.M."/>
            <person name="Oliveira M.M."/>
            <person name="Ricardo C.P."/>
            <person name="Goncalves S."/>
        </authorList>
    </citation>
    <scope>NUCLEOTIDE SEQUENCE [LARGE SCALE GENOMIC DNA]</scope>
    <source>
        <strain evidence="16">cv. HL8</strain>
    </source>
</reference>
<dbReference type="EMBL" id="PKMF04000331">
    <property type="protein sequence ID" value="KAK7837306.1"/>
    <property type="molecule type" value="Genomic_DNA"/>
</dbReference>
<keyword evidence="5" id="KW-0808">Transferase</keyword>
<dbReference type="PANTHER" id="PTHR31741:SF45">
    <property type="entry name" value="O-FUCOSYLTRANSFERASE FAMILY PROTEIN"/>
    <property type="match status" value="1"/>
</dbReference>
<keyword evidence="8 14" id="KW-1133">Transmembrane helix</keyword>
<name>A0AAW0KHE3_QUESU</name>
<evidence type="ECO:0000256" key="7">
    <source>
        <dbReference type="ARBA" id="ARBA00022968"/>
    </source>
</evidence>
<dbReference type="Proteomes" id="UP000237347">
    <property type="component" value="Unassembled WGS sequence"/>
</dbReference>